<keyword evidence="2" id="KW-1133">Transmembrane helix</keyword>
<name>A0ABM1EV40_PRICU</name>
<feature type="transmembrane region" description="Helical" evidence="2">
    <location>
        <begin position="89"/>
        <end position="113"/>
    </location>
</feature>
<feature type="region of interest" description="Disordered" evidence="1">
    <location>
        <begin position="127"/>
        <end position="176"/>
    </location>
</feature>
<accession>A0ABM1EV40</accession>
<keyword evidence="2" id="KW-0472">Membrane</keyword>
<dbReference type="PANTHER" id="PTHR15191:SF3">
    <property type="entry name" value="PITUITARY TUMOR-TRANSFORMING GENE PROTEIN-BINDING FACTOR"/>
    <property type="match status" value="1"/>
</dbReference>
<dbReference type="InterPro" id="IPR052304">
    <property type="entry name" value="PTTG1IP"/>
</dbReference>
<feature type="non-terminal residue" evidence="4">
    <location>
        <position position="1"/>
    </location>
</feature>
<organism evidence="3 4">
    <name type="scientific">Priapulus caudatus</name>
    <name type="common">Priapulid worm</name>
    <dbReference type="NCBI Taxonomy" id="37621"/>
    <lineage>
        <taxon>Eukaryota</taxon>
        <taxon>Metazoa</taxon>
        <taxon>Ecdysozoa</taxon>
        <taxon>Scalidophora</taxon>
        <taxon>Priapulida</taxon>
        <taxon>Priapulimorpha</taxon>
        <taxon>Priapulimorphida</taxon>
        <taxon>Priapulidae</taxon>
        <taxon>Priapulus</taxon>
    </lineage>
</organism>
<dbReference type="Proteomes" id="UP000695022">
    <property type="component" value="Unplaced"/>
</dbReference>
<evidence type="ECO:0000313" key="4">
    <source>
        <dbReference type="RefSeq" id="XP_014676061.1"/>
    </source>
</evidence>
<proteinExistence type="predicted"/>
<evidence type="ECO:0000313" key="3">
    <source>
        <dbReference type="Proteomes" id="UP000695022"/>
    </source>
</evidence>
<evidence type="ECO:0000256" key="1">
    <source>
        <dbReference type="SAM" id="MobiDB-lite"/>
    </source>
</evidence>
<reference evidence="4" key="1">
    <citation type="submission" date="2025-08" db="UniProtKB">
        <authorList>
            <consortium name="RefSeq"/>
        </authorList>
    </citation>
    <scope>IDENTIFICATION</scope>
</reference>
<gene>
    <name evidence="4" type="primary">LOC106816028</name>
</gene>
<sequence length="176" mass="19925">YVFGGVTVVGETPASTTANPTLTTLTPAEECTSRNASCETCVEDVRCLYCFKDKSCKLYPKETILPGNDVCPLGEARWGPKLCWFNLKALIISMAVVAGTILVSVCCCVYCCCCRSKGNKEKYEREDAREVSRREERRQQHEMRMAERTENNDNIRRKYGLLKDGVPYQQMNNEKP</sequence>
<keyword evidence="3" id="KW-1185">Reference proteome</keyword>
<dbReference type="GeneID" id="106816028"/>
<dbReference type="RefSeq" id="XP_014676061.1">
    <property type="nucleotide sequence ID" value="XM_014820575.1"/>
</dbReference>
<evidence type="ECO:0000256" key="2">
    <source>
        <dbReference type="SAM" id="Phobius"/>
    </source>
</evidence>
<dbReference type="PANTHER" id="PTHR15191">
    <property type="entry name" value="PROTEIN CBG20567"/>
    <property type="match status" value="1"/>
</dbReference>
<keyword evidence="2" id="KW-0812">Transmembrane</keyword>
<protein>
    <submittedName>
        <fullName evidence="4">Pituitary tumor-transforming gene 1 protein-interacting protein-like</fullName>
    </submittedName>
</protein>
<feature type="compositionally biased region" description="Basic and acidic residues" evidence="1">
    <location>
        <begin position="127"/>
        <end position="156"/>
    </location>
</feature>